<reference evidence="2 3" key="1">
    <citation type="submission" date="2020-09" db="EMBL/GenBank/DDBJ databases">
        <title>De no assembly of potato wild relative species, Solanum commersonii.</title>
        <authorList>
            <person name="Cho K."/>
        </authorList>
    </citation>
    <scope>NUCLEOTIDE SEQUENCE [LARGE SCALE GENOMIC DNA]</scope>
    <source>
        <strain evidence="2">LZ3.2</strain>
        <tissue evidence="2">Leaf</tissue>
    </source>
</reference>
<dbReference type="AlphaFoldDB" id="A0A9J6B5W8"/>
<sequence>MMLKSNGYRETSLDLRKQKESKRPIYKLEEMKPSSSSIFKNLCYDRSFGDINQNRRSTRTASRNSSAMRQLLPFSADLILSFRAQHTRTKGEIRPFDDSTSELGDPQNFIFLFFSAFIFLFLKWCPCFPSNFNS</sequence>
<keyword evidence="1" id="KW-0812">Transmembrane</keyword>
<name>A0A9J6B5W8_SOLCO</name>
<evidence type="ECO:0000256" key="1">
    <source>
        <dbReference type="SAM" id="Phobius"/>
    </source>
</evidence>
<gene>
    <name evidence="2" type="ORF">H5410_003705</name>
</gene>
<keyword evidence="3" id="KW-1185">Reference proteome</keyword>
<keyword evidence="1" id="KW-0472">Membrane</keyword>
<keyword evidence="1" id="KW-1133">Transmembrane helix</keyword>
<organism evidence="2 3">
    <name type="scientific">Solanum commersonii</name>
    <name type="common">Commerson's wild potato</name>
    <name type="synonym">Commerson's nightshade</name>
    <dbReference type="NCBI Taxonomy" id="4109"/>
    <lineage>
        <taxon>Eukaryota</taxon>
        <taxon>Viridiplantae</taxon>
        <taxon>Streptophyta</taxon>
        <taxon>Embryophyta</taxon>
        <taxon>Tracheophyta</taxon>
        <taxon>Spermatophyta</taxon>
        <taxon>Magnoliopsida</taxon>
        <taxon>eudicotyledons</taxon>
        <taxon>Gunneridae</taxon>
        <taxon>Pentapetalae</taxon>
        <taxon>asterids</taxon>
        <taxon>lamiids</taxon>
        <taxon>Solanales</taxon>
        <taxon>Solanaceae</taxon>
        <taxon>Solanoideae</taxon>
        <taxon>Solaneae</taxon>
        <taxon>Solanum</taxon>
    </lineage>
</organism>
<feature type="transmembrane region" description="Helical" evidence="1">
    <location>
        <begin position="109"/>
        <end position="132"/>
    </location>
</feature>
<evidence type="ECO:0000313" key="3">
    <source>
        <dbReference type="Proteomes" id="UP000824120"/>
    </source>
</evidence>
<protein>
    <submittedName>
        <fullName evidence="2">Uncharacterized protein</fullName>
    </submittedName>
</protein>
<dbReference type="EMBL" id="JACXVP010000001">
    <property type="protein sequence ID" value="KAG5631988.1"/>
    <property type="molecule type" value="Genomic_DNA"/>
</dbReference>
<accession>A0A9J6B5W8</accession>
<evidence type="ECO:0000313" key="2">
    <source>
        <dbReference type="EMBL" id="KAG5631988.1"/>
    </source>
</evidence>
<comment type="caution">
    <text evidence="2">The sequence shown here is derived from an EMBL/GenBank/DDBJ whole genome shotgun (WGS) entry which is preliminary data.</text>
</comment>
<proteinExistence type="predicted"/>
<dbReference type="Proteomes" id="UP000824120">
    <property type="component" value="Chromosome 1"/>
</dbReference>